<gene>
    <name evidence="9" type="ORF">K461DRAFT_286444</name>
</gene>
<dbReference type="PROSITE" id="PS50294">
    <property type="entry name" value="WD_REPEATS_REGION"/>
    <property type="match status" value="1"/>
</dbReference>
<evidence type="ECO:0000256" key="3">
    <source>
        <dbReference type="ARBA" id="ARBA00037338"/>
    </source>
</evidence>
<feature type="repeat" description="WD" evidence="7">
    <location>
        <begin position="11"/>
        <end position="52"/>
    </location>
</feature>
<keyword evidence="2" id="KW-0677">Repeat</keyword>
<comment type="similarity">
    <text evidence="4">Belongs to the WD repeat ASA1 family.</text>
</comment>
<dbReference type="PROSITE" id="PS00678">
    <property type="entry name" value="WD_REPEATS_1"/>
    <property type="match status" value="1"/>
</dbReference>
<dbReference type="InterPro" id="IPR015943">
    <property type="entry name" value="WD40/YVTN_repeat-like_dom_sf"/>
</dbReference>
<reference evidence="9" key="1">
    <citation type="journal article" date="2020" name="Stud. Mycol.">
        <title>101 Dothideomycetes genomes: a test case for predicting lifestyles and emergence of pathogens.</title>
        <authorList>
            <person name="Haridas S."/>
            <person name="Albert R."/>
            <person name="Binder M."/>
            <person name="Bloem J."/>
            <person name="Labutti K."/>
            <person name="Salamov A."/>
            <person name="Andreopoulos B."/>
            <person name="Baker S."/>
            <person name="Barry K."/>
            <person name="Bills G."/>
            <person name="Bluhm B."/>
            <person name="Cannon C."/>
            <person name="Castanera R."/>
            <person name="Culley D."/>
            <person name="Daum C."/>
            <person name="Ezra D."/>
            <person name="Gonzalez J."/>
            <person name="Henrissat B."/>
            <person name="Kuo A."/>
            <person name="Liang C."/>
            <person name="Lipzen A."/>
            <person name="Lutzoni F."/>
            <person name="Magnuson J."/>
            <person name="Mondo S."/>
            <person name="Nolan M."/>
            <person name="Ohm R."/>
            <person name="Pangilinan J."/>
            <person name="Park H.-J."/>
            <person name="Ramirez L."/>
            <person name="Alfaro M."/>
            <person name="Sun H."/>
            <person name="Tritt A."/>
            <person name="Yoshinaga Y."/>
            <person name="Zwiers L.-H."/>
            <person name="Turgeon B."/>
            <person name="Goodwin S."/>
            <person name="Spatafora J."/>
            <person name="Crous P."/>
            <person name="Grigoriev I."/>
        </authorList>
    </citation>
    <scope>NUCLEOTIDE SEQUENCE</scope>
    <source>
        <strain evidence="9">CBS 260.36</strain>
    </source>
</reference>
<comment type="subunit">
    <text evidence="5">Component of the ASTRA chromatin remodeling machinery complex.</text>
</comment>
<evidence type="ECO:0000256" key="1">
    <source>
        <dbReference type="ARBA" id="ARBA00022574"/>
    </source>
</evidence>
<name>A0A9P4J0T0_9PEZI</name>
<dbReference type="InterPro" id="IPR019775">
    <property type="entry name" value="WD40_repeat_CS"/>
</dbReference>
<dbReference type="Gene3D" id="2.130.10.10">
    <property type="entry name" value="YVTN repeat-like/Quinoprotein amine dehydrogenase"/>
    <property type="match status" value="3"/>
</dbReference>
<evidence type="ECO:0000256" key="4">
    <source>
        <dbReference type="ARBA" id="ARBA00037931"/>
    </source>
</evidence>
<dbReference type="InterPro" id="IPR036322">
    <property type="entry name" value="WD40_repeat_dom_sf"/>
</dbReference>
<evidence type="ECO:0000256" key="6">
    <source>
        <dbReference type="ARBA" id="ARBA00040563"/>
    </source>
</evidence>
<evidence type="ECO:0000256" key="2">
    <source>
        <dbReference type="ARBA" id="ARBA00022737"/>
    </source>
</evidence>
<dbReference type="OrthoDB" id="7668193at2759"/>
<dbReference type="InterPro" id="IPR001680">
    <property type="entry name" value="WD40_rpt"/>
</dbReference>
<dbReference type="SUPFAM" id="SSF50978">
    <property type="entry name" value="WD40 repeat-like"/>
    <property type="match status" value="1"/>
</dbReference>
<dbReference type="PANTHER" id="PTHR19854:SF1">
    <property type="entry name" value="GUANINE NUCLEOTIDE-BINDING PROTEIN SUBUNIT BETA-LIKE PROTEIN 1"/>
    <property type="match status" value="1"/>
</dbReference>
<evidence type="ECO:0000256" key="8">
    <source>
        <dbReference type="SAM" id="MobiDB-lite"/>
    </source>
</evidence>
<feature type="repeat" description="WD" evidence="7">
    <location>
        <begin position="363"/>
        <end position="378"/>
    </location>
</feature>
<dbReference type="Proteomes" id="UP000799439">
    <property type="component" value="Unassembled WGS sequence"/>
</dbReference>
<protein>
    <recommendedName>
        <fullName evidence="6">ASTRA-associated protein 1</fullName>
    </recommendedName>
</protein>
<evidence type="ECO:0000256" key="7">
    <source>
        <dbReference type="PROSITE-ProRule" id="PRU00221"/>
    </source>
</evidence>
<dbReference type="PANTHER" id="PTHR19854">
    <property type="entry name" value="TRANSDUCIN BETA-LIKE 3"/>
    <property type="match status" value="1"/>
</dbReference>
<evidence type="ECO:0000256" key="5">
    <source>
        <dbReference type="ARBA" id="ARBA00038749"/>
    </source>
</evidence>
<dbReference type="PROSITE" id="PS50082">
    <property type="entry name" value="WD_REPEATS_2"/>
    <property type="match status" value="2"/>
</dbReference>
<evidence type="ECO:0000313" key="10">
    <source>
        <dbReference type="Proteomes" id="UP000799439"/>
    </source>
</evidence>
<feature type="region of interest" description="Disordered" evidence="8">
    <location>
        <begin position="319"/>
        <end position="353"/>
    </location>
</feature>
<organism evidence="9 10">
    <name type="scientific">Myriangium duriaei CBS 260.36</name>
    <dbReference type="NCBI Taxonomy" id="1168546"/>
    <lineage>
        <taxon>Eukaryota</taxon>
        <taxon>Fungi</taxon>
        <taxon>Dikarya</taxon>
        <taxon>Ascomycota</taxon>
        <taxon>Pezizomycotina</taxon>
        <taxon>Dothideomycetes</taxon>
        <taxon>Dothideomycetidae</taxon>
        <taxon>Myriangiales</taxon>
        <taxon>Myriangiaceae</taxon>
        <taxon>Myriangium</taxon>
    </lineage>
</organism>
<dbReference type="SMART" id="SM00320">
    <property type="entry name" value="WD40"/>
    <property type="match status" value="5"/>
</dbReference>
<comment type="function">
    <text evidence="3">Component of the ASTRA complex involved in chromatin remodeling.</text>
</comment>
<accession>A0A9P4J0T0</accession>
<keyword evidence="1 7" id="KW-0853">WD repeat</keyword>
<comment type="caution">
    <text evidence="9">The sequence shown here is derived from an EMBL/GenBank/DDBJ whole genome shotgun (WGS) entry which is preliminary data.</text>
</comment>
<dbReference type="EMBL" id="ML996086">
    <property type="protein sequence ID" value="KAF2152574.1"/>
    <property type="molecule type" value="Genomic_DNA"/>
</dbReference>
<evidence type="ECO:0000313" key="9">
    <source>
        <dbReference type="EMBL" id="KAF2152574.1"/>
    </source>
</evidence>
<sequence>MQPPLQPKYTLRGHSAPIHALSFVRDNTRLLTGDAEGWVAMWDTATKRPSAVWRAHTATVLGLGAWDSDKIITHGRDSKLLVWTVASADEHRLSKDLPVEGGQTERLNPWLLHSLDVNTLNFCSFAQCVDTTTDQQTHQNLLLATPGAADGSIVIYSLPKETIVSRISADTREKTGMLMTLSLTRKPQGLLVVAGFETGLTVAWQQGSNEGGWAEIYKGKSHAQPVLSLAMIPDIGVFFSSGADSVIARHHIDGSEPRIVQTMHAGQQGLVIRSDGRILATAGWDGRARIYSTKTLQELAVLKWHKEGCYAVAFADTPSDSDHDHGKVPGEVSGESSTPDRRTTSTLTVTQRRHERAQKTHWLALGSKDGKVSLWDVF</sequence>
<keyword evidence="10" id="KW-1185">Reference proteome</keyword>
<proteinExistence type="inferred from homology"/>
<dbReference type="Pfam" id="PF00400">
    <property type="entry name" value="WD40"/>
    <property type="match status" value="2"/>
</dbReference>
<dbReference type="AlphaFoldDB" id="A0A9P4J0T0"/>